<evidence type="ECO:0000256" key="6">
    <source>
        <dbReference type="ARBA" id="ARBA00022792"/>
    </source>
</evidence>
<comment type="subcellular location">
    <subcellularLocation>
        <location evidence="1">Mitochondrion inner membrane</location>
        <topology evidence="1">Multi-pass membrane protein</topology>
    </subcellularLocation>
</comment>
<dbReference type="SUPFAM" id="SSF103506">
    <property type="entry name" value="Mitochondrial carrier"/>
    <property type="match status" value="1"/>
</dbReference>
<evidence type="ECO:0000256" key="1">
    <source>
        <dbReference type="ARBA" id="ARBA00004448"/>
    </source>
</evidence>
<dbReference type="InterPro" id="IPR002067">
    <property type="entry name" value="MCP"/>
</dbReference>
<dbReference type="PROSITE" id="PS50920">
    <property type="entry name" value="SOLCAR"/>
    <property type="match status" value="2"/>
</dbReference>
<evidence type="ECO:0000256" key="4">
    <source>
        <dbReference type="ARBA" id="ARBA00022692"/>
    </source>
</evidence>
<dbReference type="OrthoDB" id="270584at2759"/>
<dbReference type="InterPro" id="IPR018108">
    <property type="entry name" value="MCP_transmembrane"/>
</dbReference>
<dbReference type="Proteomes" id="UP000292052">
    <property type="component" value="Unassembled WGS sequence"/>
</dbReference>
<proteinExistence type="inferred from homology"/>
<dbReference type="InterPro" id="IPR023395">
    <property type="entry name" value="MCP_dom_sf"/>
</dbReference>
<dbReference type="Pfam" id="PF00153">
    <property type="entry name" value="Mito_carr"/>
    <property type="match status" value="2"/>
</dbReference>
<name>A0A482VRU6_ASBVE</name>
<evidence type="ECO:0000256" key="7">
    <source>
        <dbReference type="ARBA" id="ARBA00023128"/>
    </source>
</evidence>
<dbReference type="AlphaFoldDB" id="A0A482VRU6"/>
<dbReference type="GO" id="GO:0005743">
    <property type="term" value="C:mitochondrial inner membrane"/>
    <property type="evidence" value="ECO:0007669"/>
    <property type="project" value="UniProtKB-SubCell"/>
</dbReference>
<evidence type="ECO:0000256" key="5">
    <source>
        <dbReference type="ARBA" id="ARBA00022737"/>
    </source>
</evidence>
<keyword evidence="6" id="KW-0999">Mitochondrion inner membrane</keyword>
<accession>A0A482VRU6</accession>
<gene>
    <name evidence="11" type="ORF">BDFB_013211</name>
</gene>
<keyword evidence="8 9" id="KW-0472">Membrane</keyword>
<comment type="caution">
    <text evidence="11">The sequence shown here is derived from an EMBL/GenBank/DDBJ whole genome shotgun (WGS) entry which is preliminary data.</text>
</comment>
<dbReference type="InterPro" id="IPR002167">
    <property type="entry name" value="GDC-like"/>
</dbReference>
<dbReference type="PRINTS" id="PR00926">
    <property type="entry name" value="MITOCARRIER"/>
</dbReference>
<dbReference type="STRING" id="1661398.A0A482VRU6"/>
<dbReference type="PRINTS" id="PR00928">
    <property type="entry name" value="GRAVESDC"/>
</dbReference>
<keyword evidence="5" id="KW-0677">Repeat</keyword>
<keyword evidence="4 9" id="KW-0812">Transmembrane</keyword>
<keyword evidence="12" id="KW-1185">Reference proteome</keyword>
<comment type="similarity">
    <text evidence="2 10">Belongs to the mitochondrial carrier (TC 2.A.29) family.</text>
</comment>
<dbReference type="PANTHER" id="PTHR24089">
    <property type="entry name" value="SOLUTE CARRIER FAMILY 25"/>
    <property type="match status" value="1"/>
</dbReference>
<dbReference type="GO" id="GO:0055085">
    <property type="term" value="P:transmembrane transport"/>
    <property type="evidence" value="ECO:0007669"/>
    <property type="project" value="InterPro"/>
</dbReference>
<evidence type="ECO:0000313" key="11">
    <source>
        <dbReference type="EMBL" id="RZC35088.1"/>
    </source>
</evidence>
<feature type="non-terminal residue" evidence="11">
    <location>
        <position position="1"/>
    </location>
</feature>
<keyword evidence="7" id="KW-0496">Mitochondrion</keyword>
<evidence type="ECO:0000256" key="2">
    <source>
        <dbReference type="ARBA" id="ARBA00006375"/>
    </source>
</evidence>
<dbReference type="Gene3D" id="1.50.40.10">
    <property type="entry name" value="Mitochondrial carrier domain"/>
    <property type="match status" value="1"/>
</dbReference>
<dbReference type="EMBL" id="QDEB01074167">
    <property type="protein sequence ID" value="RZC35088.1"/>
    <property type="molecule type" value="Genomic_DNA"/>
</dbReference>
<keyword evidence="3 10" id="KW-0813">Transport</keyword>
<sequence length="177" mass="19527">ISGEHVYTGIAHAAVTIFKEEGGTRALYRGFIPTLMGMVPYAGLSFYCFEYLKFGCMKYLPAITCHPCEKNTGGLVLALPAKLICGGLAGAVAQSISYPLDVTRRRMQLALMNPQTEKFAKGMFSTLKLIYKENGVLKGWYRGMSINYLRAIPMVAVSFTTYETCKQILNLDTGLQV</sequence>
<feature type="repeat" description="Solcar" evidence="9">
    <location>
        <begin position="1"/>
        <end position="55"/>
    </location>
</feature>
<evidence type="ECO:0000256" key="10">
    <source>
        <dbReference type="RuleBase" id="RU000488"/>
    </source>
</evidence>
<evidence type="ECO:0000256" key="9">
    <source>
        <dbReference type="PROSITE-ProRule" id="PRU00282"/>
    </source>
</evidence>
<feature type="repeat" description="Solcar" evidence="9">
    <location>
        <begin position="81"/>
        <end position="168"/>
    </location>
</feature>
<protein>
    <submittedName>
        <fullName evidence="11">Mito carr domain containing protein</fullName>
    </submittedName>
</protein>
<reference evidence="11 12" key="1">
    <citation type="submission" date="2017-03" db="EMBL/GenBank/DDBJ databases">
        <title>Genome of the blue death feigning beetle - Asbolus verrucosus.</title>
        <authorList>
            <person name="Rider S.D."/>
        </authorList>
    </citation>
    <scope>NUCLEOTIDE SEQUENCE [LARGE SCALE GENOMIC DNA]</scope>
    <source>
        <strain evidence="11">Butters</strain>
        <tissue evidence="11">Head and leg muscle</tissue>
    </source>
</reference>
<evidence type="ECO:0000256" key="8">
    <source>
        <dbReference type="ARBA" id="ARBA00023136"/>
    </source>
</evidence>
<evidence type="ECO:0000256" key="3">
    <source>
        <dbReference type="ARBA" id="ARBA00022448"/>
    </source>
</evidence>
<organism evidence="11 12">
    <name type="scientific">Asbolus verrucosus</name>
    <name type="common">Desert ironclad beetle</name>
    <dbReference type="NCBI Taxonomy" id="1661398"/>
    <lineage>
        <taxon>Eukaryota</taxon>
        <taxon>Metazoa</taxon>
        <taxon>Ecdysozoa</taxon>
        <taxon>Arthropoda</taxon>
        <taxon>Hexapoda</taxon>
        <taxon>Insecta</taxon>
        <taxon>Pterygota</taxon>
        <taxon>Neoptera</taxon>
        <taxon>Endopterygota</taxon>
        <taxon>Coleoptera</taxon>
        <taxon>Polyphaga</taxon>
        <taxon>Cucujiformia</taxon>
        <taxon>Tenebrionidae</taxon>
        <taxon>Pimeliinae</taxon>
        <taxon>Asbolus</taxon>
    </lineage>
</organism>
<evidence type="ECO:0000313" key="12">
    <source>
        <dbReference type="Proteomes" id="UP000292052"/>
    </source>
</evidence>